<dbReference type="EMBL" id="CAADIM010000014">
    <property type="protein sequence ID" value="VFR77922.1"/>
    <property type="molecule type" value="Genomic_DNA"/>
</dbReference>
<proteinExistence type="predicted"/>
<sequence length="41" mass="4001">MIPQAPPGLAAILADTFFPAIQIAPGPPQRGSDAGTIGGNA</sequence>
<dbReference type="EMBL" id="CAADIN010000039">
    <property type="protein sequence ID" value="VFR96965.1"/>
    <property type="molecule type" value="Genomic_DNA"/>
</dbReference>
<evidence type="ECO:0000313" key="1">
    <source>
        <dbReference type="EMBL" id="VFR77922.1"/>
    </source>
</evidence>
<name>A0A484VDU9_9ZZZZ</name>
<organism evidence="2">
    <name type="scientific">plant metagenome</name>
    <dbReference type="NCBI Taxonomy" id="1297885"/>
    <lineage>
        <taxon>unclassified sequences</taxon>
        <taxon>metagenomes</taxon>
        <taxon>organismal metagenomes</taxon>
    </lineage>
</organism>
<evidence type="ECO:0000313" key="2">
    <source>
        <dbReference type="EMBL" id="VFR96965.1"/>
    </source>
</evidence>
<reference evidence="2" key="1">
    <citation type="submission" date="2019-03" db="EMBL/GenBank/DDBJ databases">
        <authorList>
            <person name="Danneels B."/>
        </authorList>
    </citation>
    <scope>NUCLEOTIDE SEQUENCE</scope>
</reference>
<protein>
    <submittedName>
        <fullName evidence="2">Uncharacterized protein</fullName>
    </submittedName>
</protein>
<gene>
    <name evidence="1" type="ORF">ISE1_1185</name>
    <name evidence="2" type="ORF">ISE2_1223</name>
</gene>
<dbReference type="AlphaFoldDB" id="A0A484VDU9"/>
<accession>A0A484VDU9</accession>